<evidence type="ECO:0000259" key="3">
    <source>
        <dbReference type="Pfam" id="PF17783"/>
    </source>
</evidence>
<dbReference type="Pfam" id="PF13509">
    <property type="entry name" value="S1_2"/>
    <property type="match status" value="2"/>
</dbReference>
<sequence length="283" mass="31813">MEIGICKELKIVRFAKVGAYLQSGQEEVLLPNKYLPIGAKIEDKILVFLYTDSQDRPIATTLIPKAQRGEITVLKVVDKNNFGCFLDLGIAKDVFMPTKTPQKYPLGSQVAVFLSVDRENRLLAKENIKPYLSNFCENLTNLKAGFKVRILPFRITPLGYECVVNGVNLGLIYQNEIFGEFPLFNEGEGYIKRIYSNGKCDLTLKHPKKKNSTSQESGKVLEILRQKGGKLNLHYDSKPSEIQSVCAMSKKAFKHTLSILLEENKITLKPKVGIELKKSSTLL</sequence>
<evidence type="ECO:0000256" key="1">
    <source>
        <dbReference type="PIRNR" id="PIRNR012524"/>
    </source>
</evidence>
<keyword evidence="5" id="KW-1185">Reference proteome</keyword>
<dbReference type="EMBL" id="NXLS01000011">
    <property type="protein sequence ID" value="RDU61824.1"/>
    <property type="molecule type" value="Genomic_DNA"/>
</dbReference>
<dbReference type="Proteomes" id="UP000256650">
    <property type="component" value="Unassembled WGS sequence"/>
</dbReference>
<evidence type="ECO:0008006" key="6">
    <source>
        <dbReference type="Google" id="ProtNLM"/>
    </source>
</evidence>
<comment type="caution">
    <text evidence="4">The sequence shown here is derived from an EMBL/GenBank/DDBJ whole genome shotgun (WGS) entry which is preliminary data.</text>
</comment>
<dbReference type="PANTHER" id="PTHR37296:SF1">
    <property type="entry name" value="CONSERVED VIRULENCE FACTOR B"/>
    <property type="match status" value="1"/>
</dbReference>
<dbReference type="Pfam" id="PF17783">
    <property type="entry name" value="WHD_CvfB"/>
    <property type="match status" value="1"/>
</dbReference>
<protein>
    <recommendedName>
        <fullName evidence="6">RNA-binding protein</fullName>
    </recommendedName>
</protein>
<dbReference type="InterPro" id="IPR036388">
    <property type="entry name" value="WH-like_DNA-bd_sf"/>
</dbReference>
<dbReference type="PIRSF" id="PIRSF012524">
    <property type="entry name" value="YitL_S1"/>
    <property type="match status" value="1"/>
</dbReference>
<dbReference type="Gene3D" id="1.10.10.10">
    <property type="entry name" value="Winged helix-like DNA-binding domain superfamily/Winged helix DNA-binding domain"/>
    <property type="match status" value="1"/>
</dbReference>
<comment type="similarity">
    <text evidence="1">Belongs to the CvfB family.</text>
</comment>
<dbReference type="PANTHER" id="PTHR37296">
    <property type="entry name" value="CONSERVED VIRULENCE FACTOR B"/>
    <property type="match status" value="1"/>
</dbReference>
<gene>
    <name evidence="4" type="ORF">CQA43_08845</name>
</gene>
<evidence type="ECO:0000259" key="2">
    <source>
        <dbReference type="Pfam" id="PF13509"/>
    </source>
</evidence>
<dbReference type="InterPro" id="IPR039566">
    <property type="entry name" value="CvfB_S1_st"/>
</dbReference>
<dbReference type="InterPro" id="IPR040764">
    <property type="entry name" value="CvfB_WH"/>
</dbReference>
<reference evidence="4 5" key="1">
    <citation type="submission" date="2018-04" db="EMBL/GenBank/DDBJ databases">
        <title>Novel Campyloabacter and Helicobacter Species and Strains.</title>
        <authorList>
            <person name="Mannion A.J."/>
            <person name="Shen Z."/>
            <person name="Fox J.G."/>
        </authorList>
    </citation>
    <scope>NUCLEOTIDE SEQUENCE [LARGE SCALE GENOMIC DNA]</scope>
    <source>
        <strain evidence="4 5">MIT 99-5101</strain>
    </source>
</reference>
<dbReference type="InterPro" id="IPR012340">
    <property type="entry name" value="NA-bd_OB-fold"/>
</dbReference>
<dbReference type="OrthoDB" id="9801597at2"/>
<feature type="domain" description="Conserved virulence factor B-like winged helix" evidence="3">
    <location>
        <begin position="219"/>
        <end position="271"/>
    </location>
</feature>
<dbReference type="InterPro" id="IPR014464">
    <property type="entry name" value="CvfB_fam"/>
</dbReference>
<feature type="domain" description="Conserved virulence factor B first S1" evidence="2">
    <location>
        <begin position="69"/>
        <end position="124"/>
    </location>
</feature>
<evidence type="ECO:0000313" key="5">
    <source>
        <dbReference type="Proteomes" id="UP000256650"/>
    </source>
</evidence>
<dbReference type="AlphaFoldDB" id="A0A3D8IAP0"/>
<name>A0A3D8IAP0_9HELI</name>
<organism evidence="4 5">
    <name type="scientific">Helicobacter ganmani</name>
    <dbReference type="NCBI Taxonomy" id="60246"/>
    <lineage>
        <taxon>Bacteria</taxon>
        <taxon>Pseudomonadati</taxon>
        <taxon>Campylobacterota</taxon>
        <taxon>Epsilonproteobacteria</taxon>
        <taxon>Campylobacterales</taxon>
        <taxon>Helicobacteraceae</taxon>
        <taxon>Helicobacter</taxon>
    </lineage>
</organism>
<accession>A0A3D8IAP0</accession>
<proteinExistence type="inferred from homology"/>
<evidence type="ECO:0000313" key="4">
    <source>
        <dbReference type="EMBL" id="RDU61824.1"/>
    </source>
</evidence>
<feature type="domain" description="Conserved virulence factor B first S1" evidence="2">
    <location>
        <begin position="3"/>
        <end position="61"/>
    </location>
</feature>
<dbReference type="Gene3D" id="2.40.50.140">
    <property type="entry name" value="Nucleic acid-binding proteins"/>
    <property type="match status" value="1"/>
</dbReference>